<dbReference type="GeneID" id="27309648"/>
<dbReference type="AlphaFoldDB" id="A0A0D2AMM8"/>
<name>A0A0D2AMM8_9PEZI</name>
<organism evidence="2 3">
    <name type="scientific">Verruconis gallopava</name>
    <dbReference type="NCBI Taxonomy" id="253628"/>
    <lineage>
        <taxon>Eukaryota</taxon>
        <taxon>Fungi</taxon>
        <taxon>Dikarya</taxon>
        <taxon>Ascomycota</taxon>
        <taxon>Pezizomycotina</taxon>
        <taxon>Dothideomycetes</taxon>
        <taxon>Pleosporomycetidae</taxon>
        <taxon>Venturiales</taxon>
        <taxon>Sympoventuriaceae</taxon>
        <taxon>Verruconis</taxon>
    </lineage>
</organism>
<gene>
    <name evidence="2" type="ORF">PV09_01675</name>
</gene>
<protein>
    <recommendedName>
        <fullName evidence="1">Arb2 domain-containing protein</fullName>
    </recommendedName>
</protein>
<dbReference type="STRING" id="253628.A0A0D2AMM8"/>
<dbReference type="InterPro" id="IPR053858">
    <property type="entry name" value="Arb2_dom"/>
</dbReference>
<dbReference type="PANTHER" id="PTHR21357">
    <property type="entry name" value="FAM172 FAMILY PROTEIN HOMOLOG CG10038"/>
    <property type="match status" value="1"/>
</dbReference>
<feature type="domain" description="Arb2" evidence="1">
    <location>
        <begin position="16"/>
        <end position="282"/>
    </location>
</feature>
<dbReference type="EMBL" id="KN847532">
    <property type="protein sequence ID" value="KIW07745.1"/>
    <property type="molecule type" value="Genomic_DNA"/>
</dbReference>
<evidence type="ECO:0000313" key="2">
    <source>
        <dbReference type="EMBL" id="KIW07745.1"/>
    </source>
</evidence>
<dbReference type="InterPro" id="IPR048263">
    <property type="entry name" value="Arb2"/>
</dbReference>
<dbReference type="GO" id="GO:0035197">
    <property type="term" value="F:siRNA binding"/>
    <property type="evidence" value="ECO:0007669"/>
    <property type="project" value="TreeGrafter"/>
</dbReference>
<sequence>MFRRLPDSLPEDPAWEADLTRLGYFINEKSEIRQIRHPTERFKFNVTNNEIADRMERLGAPALYLPQMTTEDPKEPCVPIFATRQADLKTKQTVIVIVNDFIQDLGVWAYRTINDQGFDVGSCAGTLKSLKRRAGSTETEPGLVVLNPGQCYYSHREKRALSHASWEALPRKSLFHPAIKVHEAHNLIPGSRDGREHIATAFAKVINNAAYVSENANLFVVGIGQGTTGVLSYLDEHWSAMSSRVKAAAWVHPHVDPQTLNPSLAKFVETRTRAWVVSAAPVNTCVGIADRDDRPTRSADSSRLWEDADEEPKEHFICPTFSGGEENFVECVFPKSCDAMLDFFDDVMTVGEKYVNPAFEPARNSQSGAANARAKVAGLNVTIEELDKTGKST</sequence>
<dbReference type="GO" id="GO:0031048">
    <property type="term" value="P:regulatory ncRNA-mediated heterochromatin formation"/>
    <property type="evidence" value="ECO:0007669"/>
    <property type="project" value="TreeGrafter"/>
</dbReference>
<dbReference type="VEuPathDB" id="FungiDB:PV09_01675"/>
<evidence type="ECO:0000259" key="1">
    <source>
        <dbReference type="Pfam" id="PF22749"/>
    </source>
</evidence>
<proteinExistence type="predicted"/>
<dbReference type="Proteomes" id="UP000053259">
    <property type="component" value="Unassembled WGS sequence"/>
</dbReference>
<dbReference type="RefSeq" id="XP_016217614.1">
    <property type="nucleotide sequence ID" value="XM_016354602.1"/>
</dbReference>
<dbReference type="InParanoid" id="A0A0D2AMM8"/>
<dbReference type="PANTHER" id="PTHR21357:SF4">
    <property type="entry name" value="FAM172 FAMILY PROTEIN HOMOLOG CG10038"/>
    <property type="match status" value="1"/>
</dbReference>
<keyword evidence="3" id="KW-1185">Reference proteome</keyword>
<dbReference type="GO" id="GO:0005634">
    <property type="term" value="C:nucleus"/>
    <property type="evidence" value="ECO:0007669"/>
    <property type="project" value="TreeGrafter"/>
</dbReference>
<reference evidence="2 3" key="1">
    <citation type="submission" date="2015-01" db="EMBL/GenBank/DDBJ databases">
        <title>The Genome Sequence of Ochroconis gallopava CBS43764.</title>
        <authorList>
            <consortium name="The Broad Institute Genomics Platform"/>
            <person name="Cuomo C."/>
            <person name="de Hoog S."/>
            <person name="Gorbushina A."/>
            <person name="Stielow B."/>
            <person name="Teixiera M."/>
            <person name="Abouelleil A."/>
            <person name="Chapman S.B."/>
            <person name="Priest M."/>
            <person name="Young S.K."/>
            <person name="Wortman J."/>
            <person name="Nusbaum C."/>
            <person name="Birren B."/>
        </authorList>
    </citation>
    <scope>NUCLEOTIDE SEQUENCE [LARGE SCALE GENOMIC DNA]</scope>
    <source>
        <strain evidence="2 3">CBS 43764</strain>
    </source>
</reference>
<evidence type="ECO:0000313" key="3">
    <source>
        <dbReference type="Proteomes" id="UP000053259"/>
    </source>
</evidence>
<accession>A0A0D2AMM8</accession>
<dbReference type="HOGENOM" id="CLU_027515_1_0_1"/>
<dbReference type="Pfam" id="PF22749">
    <property type="entry name" value="Arb2"/>
    <property type="match status" value="1"/>
</dbReference>
<dbReference type="OrthoDB" id="421951at2759"/>